<dbReference type="Proteomes" id="UP000077349">
    <property type="component" value="Unassembled WGS sequence"/>
</dbReference>
<sequence>MSIVTAVIDLETAVLPAVDEKWTPPTEEISVDRDSEIETPYDVVVHLTSDFRAKASELGQAVSHLMLSLNLNISQLIDLMLSGETAVADQLYTKIDIACSRNLDIIQYNKNNINKYYKKFLQFSQNQRGAFSQAKSRYAVELSKCQHILEDKKR</sequence>
<protein>
    <submittedName>
        <fullName evidence="1">Uncharacterized protein</fullName>
    </submittedName>
</protein>
<dbReference type="AlphaFoldDB" id="A0A177G4F1"/>
<organism evidence="1 2">
    <name type="scientific">Acetobacter malorum</name>
    <dbReference type="NCBI Taxonomy" id="178901"/>
    <lineage>
        <taxon>Bacteria</taxon>
        <taxon>Pseudomonadati</taxon>
        <taxon>Pseudomonadota</taxon>
        <taxon>Alphaproteobacteria</taxon>
        <taxon>Acetobacterales</taxon>
        <taxon>Acetobacteraceae</taxon>
        <taxon>Acetobacter</taxon>
    </lineage>
</organism>
<proteinExistence type="predicted"/>
<name>A0A177G4F1_9PROT</name>
<gene>
    <name evidence="1" type="ORF">Amal_03649</name>
</gene>
<dbReference type="EMBL" id="LVHD01000105">
    <property type="protein sequence ID" value="OAG75182.1"/>
    <property type="molecule type" value="Genomic_DNA"/>
</dbReference>
<reference evidence="1 2" key="1">
    <citation type="submission" date="2016-03" db="EMBL/GenBank/DDBJ databases">
        <title>Draft genome sequence of Acetobacter malorum CECT 7742, a strain isolated from strawberry vinegar.</title>
        <authorList>
            <person name="Sainz F."/>
            <person name="Mas A."/>
            <person name="Torija M.J."/>
        </authorList>
    </citation>
    <scope>NUCLEOTIDE SEQUENCE [LARGE SCALE GENOMIC DNA]</scope>
    <source>
        <strain evidence="1 2">CECT 7742</strain>
    </source>
</reference>
<evidence type="ECO:0000313" key="2">
    <source>
        <dbReference type="Proteomes" id="UP000077349"/>
    </source>
</evidence>
<accession>A0A177G4F1</accession>
<dbReference type="PATRIC" id="fig|178901.16.peg.3921"/>
<comment type="caution">
    <text evidence="1">The sequence shown here is derived from an EMBL/GenBank/DDBJ whole genome shotgun (WGS) entry which is preliminary data.</text>
</comment>
<evidence type="ECO:0000313" key="1">
    <source>
        <dbReference type="EMBL" id="OAG75182.1"/>
    </source>
</evidence>